<dbReference type="EMBL" id="CAJVCH010404744">
    <property type="protein sequence ID" value="CAG7817826.1"/>
    <property type="molecule type" value="Genomic_DNA"/>
</dbReference>
<organism evidence="1 2">
    <name type="scientific">Allacma fusca</name>
    <dbReference type="NCBI Taxonomy" id="39272"/>
    <lineage>
        <taxon>Eukaryota</taxon>
        <taxon>Metazoa</taxon>
        <taxon>Ecdysozoa</taxon>
        <taxon>Arthropoda</taxon>
        <taxon>Hexapoda</taxon>
        <taxon>Collembola</taxon>
        <taxon>Symphypleona</taxon>
        <taxon>Sminthuridae</taxon>
        <taxon>Allacma</taxon>
    </lineage>
</organism>
<gene>
    <name evidence="1" type="ORF">AFUS01_LOCUS28369</name>
</gene>
<sequence length="87" mass="10649">MESLTFGFNLWSQKIICLLSLRDWTVPQLLNHLQMIWRLLTKRPRNLILNRKSKDSLELTDNYRIMPVRTDLWMFPTFQFFNECSFH</sequence>
<dbReference type="Proteomes" id="UP000708208">
    <property type="component" value="Unassembled WGS sequence"/>
</dbReference>
<evidence type="ECO:0000313" key="1">
    <source>
        <dbReference type="EMBL" id="CAG7817826.1"/>
    </source>
</evidence>
<accession>A0A8J2P7Q1</accession>
<comment type="caution">
    <text evidence="1">The sequence shown here is derived from an EMBL/GenBank/DDBJ whole genome shotgun (WGS) entry which is preliminary data.</text>
</comment>
<keyword evidence="2" id="KW-1185">Reference proteome</keyword>
<name>A0A8J2P7Q1_9HEXA</name>
<proteinExistence type="predicted"/>
<dbReference type="AlphaFoldDB" id="A0A8J2P7Q1"/>
<reference evidence="1" key="1">
    <citation type="submission" date="2021-06" db="EMBL/GenBank/DDBJ databases">
        <authorList>
            <person name="Hodson N. C."/>
            <person name="Mongue J. A."/>
            <person name="Jaron S. K."/>
        </authorList>
    </citation>
    <scope>NUCLEOTIDE SEQUENCE</scope>
</reference>
<evidence type="ECO:0000313" key="2">
    <source>
        <dbReference type="Proteomes" id="UP000708208"/>
    </source>
</evidence>
<protein>
    <submittedName>
        <fullName evidence="1">Uncharacterized protein</fullName>
    </submittedName>
</protein>